<feature type="domain" description="FAD linked oxidase N-terminal" evidence="4">
    <location>
        <begin position="130"/>
        <end position="188"/>
    </location>
</feature>
<comment type="similarity">
    <text evidence="1">Belongs to the oxygen-dependent FAD-linked oxidoreductase family.</text>
</comment>
<dbReference type="InterPro" id="IPR016169">
    <property type="entry name" value="FAD-bd_PCMH_sub2"/>
</dbReference>
<evidence type="ECO:0000259" key="5">
    <source>
        <dbReference type="Pfam" id="PF08031"/>
    </source>
</evidence>
<evidence type="ECO:0000256" key="2">
    <source>
        <dbReference type="ARBA" id="ARBA00023002"/>
    </source>
</evidence>
<dbReference type="PANTHER" id="PTHR13878">
    <property type="entry name" value="GULONOLACTONE OXIDASE"/>
    <property type="match status" value="1"/>
</dbReference>
<evidence type="ECO:0000256" key="3">
    <source>
        <dbReference type="SAM" id="SignalP"/>
    </source>
</evidence>
<keyword evidence="2" id="KW-0560">Oxidoreductase</keyword>
<protein>
    <submittedName>
        <fullName evidence="6">Oxidoreductase</fullName>
    </submittedName>
</protein>
<evidence type="ECO:0000259" key="4">
    <source>
        <dbReference type="Pfam" id="PF01565"/>
    </source>
</evidence>
<proteinExistence type="inferred from homology"/>
<accession>F2PTU7</accession>
<dbReference type="InterPro" id="IPR036318">
    <property type="entry name" value="FAD-bd_PCMH-like_sf"/>
</dbReference>
<name>F2PTU7_TRIEC</name>
<feature type="signal peptide" evidence="3">
    <location>
        <begin position="1"/>
        <end position="26"/>
    </location>
</feature>
<evidence type="ECO:0000256" key="1">
    <source>
        <dbReference type="ARBA" id="ARBA00005466"/>
    </source>
</evidence>
<dbReference type="VEuPathDB" id="FungiDB:TEQG_04470"/>
<dbReference type="InterPro" id="IPR006094">
    <property type="entry name" value="Oxid_FAD_bind_N"/>
</dbReference>
<organism evidence="6 7">
    <name type="scientific">Trichophyton equinum (strain ATCC MYA-4606 / CBS 127.97)</name>
    <name type="common">Horse ringworm fungus</name>
    <dbReference type="NCBI Taxonomy" id="559882"/>
    <lineage>
        <taxon>Eukaryota</taxon>
        <taxon>Fungi</taxon>
        <taxon>Dikarya</taxon>
        <taxon>Ascomycota</taxon>
        <taxon>Pezizomycotina</taxon>
        <taxon>Eurotiomycetes</taxon>
        <taxon>Eurotiomycetidae</taxon>
        <taxon>Onygenales</taxon>
        <taxon>Arthrodermataceae</taxon>
        <taxon>Trichophyton</taxon>
    </lineage>
</organism>
<dbReference type="Gene3D" id="3.30.465.10">
    <property type="match status" value="2"/>
</dbReference>
<keyword evidence="7" id="KW-1185">Reference proteome</keyword>
<dbReference type="Pfam" id="PF01565">
    <property type="entry name" value="FAD_binding_4"/>
    <property type="match status" value="1"/>
</dbReference>
<dbReference type="InterPro" id="IPR050432">
    <property type="entry name" value="FAD-linked_Oxidoreductases_BP"/>
</dbReference>
<dbReference type="HOGENOM" id="CLU_801929_0_0_1"/>
<dbReference type="GO" id="GO:0016491">
    <property type="term" value="F:oxidoreductase activity"/>
    <property type="evidence" value="ECO:0007669"/>
    <property type="project" value="UniProtKB-KW"/>
</dbReference>
<keyword evidence="3" id="KW-0732">Signal</keyword>
<dbReference type="InterPro" id="IPR012951">
    <property type="entry name" value="BBE"/>
</dbReference>
<dbReference type="OrthoDB" id="9983560at2759"/>
<feature type="chain" id="PRO_5003284818" evidence="3">
    <location>
        <begin position="27"/>
        <end position="424"/>
    </location>
</feature>
<dbReference type="SUPFAM" id="SSF56176">
    <property type="entry name" value="FAD-binding/transporter-associated domain-like"/>
    <property type="match status" value="1"/>
</dbReference>
<dbReference type="Pfam" id="PF08031">
    <property type="entry name" value="BBE"/>
    <property type="match status" value="1"/>
</dbReference>
<evidence type="ECO:0000313" key="7">
    <source>
        <dbReference type="Proteomes" id="UP000009169"/>
    </source>
</evidence>
<dbReference type="AlphaFoldDB" id="F2PTU7"/>
<evidence type="ECO:0000313" key="6">
    <source>
        <dbReference type="EMBL" id="EGE05315.1"/>
    </source>
</evidence>
<sequence length="424" mass="47740">MMQFLLWSTGLVTLLSWLIYTQETQPASCRCRPWESCWPSEELWNSFNTSVDGKLHRLRPAAHVCYGPSFNKSACDNILLLSRDSGWRASNPGMLQDWVWEAGETANESCPVGSLRTASAVNSCHQGRIPLFTVGVESTKQVQEAVRFARKHNLRLVIRNTGHDLAGRSSAPDSFQIHTHRLQEIRFHADMRLDGSNTSLGPAVTLSRANVKYTYSSKSLPHFSSNYRQVPDVHSDNDYGVLGSTVAISQQLFDSPQGPEKVANALANIPVSVGDLIFTSNLGGRVIRNGELAETSMHPAWRSASQLINYVHTVKPSIEGRAKARERLTNTQMPMLYALDPNFKLSYRNVGDPNEKDFQQIYWGPNYGRLSDIKKKWDTDDLFFSKLGVGSERWDSEGMCRKSRDALHQKITRFISFPTSIWRG</sequence>
<dbReference type="eggNOG" id="ENOG502QQWK">
    <property type="taxonomic scope" value="Eukaryota"/>
</dbReference>
<dbReference type="Proteomes" id="UP000009169">
    <property type="component" value="Unassembled WGS sequence"/>
</dbReference>
<reference evidence="7" key="1">
    <citation type="journal article" date="2012" name="MBio">
        <title>Comparative genome analysis of Trichophyton rubrum and related dermatophytes reveals candidate genes involved in infection.</title>
        <authorList>
            <person name="Martinez D.A."/>
            <person name="Oliver B.G."/>
            <person name="Graeser Y."/>
            <person name="Goldberg J.M."/>
            <person name="Li W."/>
            <person name="Martinez-Rossi N.M."/>
            <person name="Monod M."/>
            <person name="Shelest E."/>
            <person name="Barton R.C."/>
            <person name="Birch E."/>
            <person name="Brakhage A.A."/>
            <person name="Chen Z."/>
            <person name="Gurr S.J."/>
            <person name="Heiman D."/>
            <person name="Heitman J."/>
            <person name="Kosti I."/>
            <person name="Rossi A."/>
            <person name="Saif S."/>
            <person name="Samalova M."/>
            <person name="Saunders C.W."/>
            <person name="Shea T."/>
            <person name="Summerbell R.C."/>
            <person name="Xu J."/>
            <person name="Young S."/>
            <person name="Zeng Q."/>
            <person name="Birren B.W."/>
            <person name="Cuomo C.A."/>
            <person name="White T.C."/>
        </authorList>
    </citation>
    <scope>NUCLEOTIDE SEQUENCE [LARGE SCALE GENOMIC DNA]</scope>
    <source>
        <strain evidence="7">ATCC MYA-4606 / CBS 127.97</strain>
    </source>
</reference>
<gene>
    <name evidence="6" type="ORF">TEQG_04470</name>
</gene>
<dbReference type="GO" id="GO:0050660">
    <property type="term" value="F:flavin adenine dinucleotide binding"/>
    <property type="evidence" value="ECO:0007669"/>
    <property type="project" value="InterPro"/>
</dbReference>
<feature type="domain" description="Berberine/berberine-like" evidence="5">
    <location>
        <begin position="346"/>
        <end position="389"/>
    </location>
</feature>
<dbReference type="PANTHER" id="PTHR13878:SF98">
    <property type="entry name" value="FAD-LINKED OXIDOREDUCTASE ASQF"/>
    <property type="match status" value="1"/>
</dbReference>
<dbReference type="EMBL" id="DS995738">
    <property type="protein sequence ID" value="EGE05315.1"/>
    <property type="molecule type" value="Genomic_DNA"/>
</dbReference>